<dbReference type="Pfam" id="PF17836">
    <property type="entry name" value="PglD_N"/>
    <property type="match status" value="1"/>
</dbReference>
<dbReference type="Pfam" id="PF00132">
    <property type="entry name" value="Hexapep"/>
    <property type="match status" value="2"/>
</dbReference>
<dbReference type="CDD" id="cd03360">
    <property type="entry name" value="LbH_AT_putative"/>
    <property type="match status" value="1"/>
</dbReference>
<sequence length="214" mass="22543">MEDILLIGGGGHCRSVIDSIQATNQFNIVGILDTKDNIGKSILGVEIVGEDKDMALYRKKGIQNAFNTIGSTGDIRLRYKISQLIINEQFHMPNIIDPTAIVSDSTTLGSGIFIGKGAIVNVNASLCDHVIVNSGAIVEHDVTIESYCHIAPGTTISGGVFIGEGTHIGTNSTIIQGVQIGSYCLIGAGSVVVKNIDDNKKAFGNPCKEVGSNE</sequence>
<keyword evidence="3" id="KW-1185">Reference proteome</keyword>
<dbReference type="InterPro" id="IPR011004">
    <property type="entry name" value="Trimer_LpxA-like_sf"/>
</dbReference>
<dbReference type="Proteomes" id="UP001595880">
    <property type="component" value="Unassembled WGS sequence"/>
</dbReference>
<dbReference type="InterPro" id="IPR050179">
    <property type="entry name" value="Trans_hexapeptide_repeat"/>
</dbReference>
<dbReference type="EMBL" id="JBHSDV010000001">
    <property type="protein sequence ID" value="MFC4386550.1"/>
    <property type="molecule type" value="Genomic_DNA"/>
</dbReference>
<evidence type="ECO:0000313" key="3">
    <source>
        <dbReference type="Proteomes" id="UP001595880"/>
    </source>
</evidence>
<evidence type="ECO:0000313" key="2">
    <source>
        <dbReference type="EMBL" id="MFC4386550.1"/>
    </source>
</evidence>
<organism evidence="2 3">
    <name type="scientific">Gracilibacillus marinus</name>
    <dbReference type="NCBI Taxonomy" id="630535"/>
    <lineage>
        <taxon>Bacteria</taxon>
        <taxon>Bacillati</taxon>
        <taxon>Bacillota</taxon>
        <taxon>Bacilli</taxon>
        <taxon>Bacillales</taxon>
        <taxon>Bacillaceae</taxon>
        <taxon>Gracilibacillus</taxon>
    </lineage>
</organism>
<dbReference type="InterPro" id="IPR020019">
    <property type="entry name" value="AcTrfase_PglD-like"/>
</dbReference>
<dbReference type="PANTHER" id="PTHR43300:SF7">
    <property type="entry name" value="UDP-N-ACETYLBACILLOSAMINE N-ACETYLTRANSFERASE"/>
    <property type="match status" value="1"/>
</dbReference>
<dbReference type="InterPro" id="IPR001451">
    <property type="entry name" value="Hexapep"/>
</dbReference>
<proteinExistence type="predicted"/>
<dbReference type="Gene3D" id="2.160.10.10">
    <property type="entry name" value="Hexapeptide repeat proteins"/>
    <property type="match status" value="1"/>
</dbReference>
<dbReference type="InterPro" id="IPR041561">
    <property type="entry name" value="PglD_N"/>
</dbReference>
<feature type="domain" description="PglD N-terminal" evidence="1">
    <location>
        <begin position="3"/>
        <end position="81"/>
    </location>
</feature>
<accession>A0ABV8VRE2</accession>
<dbReference type="Gene3D" id="3.40.50.20">
    <property type="match status" value="1"/>
</dbReference>
<protein>
    <submittedName>
        <fullName evidence="2">Acetyltransferase</fullName>
    </submittedName>
</protein>
<dbReference type="SUPFAM" id="SSF51161">
    <property type="entry name" value="Trimeric LpxA-like enzymes"/>
    <property type="match status" value="1"/>
</dbReference>
<dbReference type="PANTHER" id="PTHR43300">
    <property type="entry name" value="ACETYLTRANSFERASE"/>
    <property type="match status" value="1"/>
</dbReference>
<reference evidence="3" key="1">
    <citation type="journal article" date="2019" name="Int. J. Syst. Evol. Microbiol.">
        <title>The Global Catalogue of Microorganisms (GCM) 10K type strain sequencing project: providing services to taxonomists for standard genome sequencing and annotation.</title>
        <authorList>
            <consortium name="The Broad Institute Genomics Platform"/>
            <consortium name="The Broad Institute Genome Sequencing Center for Infectious Disease"/>
            <person name="Wu L."/>
            <person name="Ma J."/>
        </authorList>
    </citation>
    <scope>NUCLEOTIDE SEQUENCE [LARGE SCALE GENOMIC DNA]</scope>
    <source>
        <strain evidence="3">KACC 14058</strain>
    </source>
</reference>
<dbReference type="NCBIfam" id="TIGR03570">
    <property type="entry name" value="NeuD_NnaD"/>
    <property type="match status" value="1"/>
</dbReference>
<name>A0ABV8VRE2_9BACI</name>
<dbReference type="RefSeq" id="WP_390195244.1">
    <property type="nucleotide sequence ID" value="NZ_JBHSDV010000001.1"/>
</dbReference>
<evidence type="ECO:0000259" key="1">
    <source>
        <dbReference type="Pfam" id="PF17836"/>
    </source>
</evidence>
<comment type="caution">
    <text evidence="2">The sequence shown here is derived from an EMBL/GenBank/DDBJ whole genome shotgun (WGS) entry which is preliminary data.</text>
</comment>
<gene>
    <name evidence="2" type="ORF">ACFOZ1_01875</name>
</gene>